<name>A0ABW0ALI3_9ACTN</name>
<gene>
    <name evidence="3" type="ORF">ACFPRH_21655</name>
</gene>
<evidence type="ECO:0000256" key="1">
    <source>
        <dbReference type="SAM" id="MobiDB-lite"/>
    </source>
</evidence>
<dbReference type="EMBL" id="JBHSKP010000014">
    <property type="protein sequence ID" value="MFC5154346.1"/>
    <property type="molecule type" value="Genomic_DNA"/>
</dbReference>
<protein>
    <recommendedName>
        <fullName evidence="5">Lipoprotein</fullName>
    </recommendedName>
</protein>
<feature type="compositionally biased region" description="Low complexity" evidence="1">
    <location>
        <begin position="40"/>
        <end position="56"/>
    </location>
</feature>
<evidence type="ECO:0000256" key="2">
    <source>
        <dbReference type="SAM" id="SignalP"/>
    </source>
</evidence>
<evidence type="ECO:0008006" key="5">
    <source>
        <dbReference type="Google" id="ProtNLM"/>
    </source>
</evidence>
<organism evidence="3 4">
    <name type="scientific">Streptomyces amakusaensis</name>
    <dbReference type="NCBI Taxonomy" id="67271"/>
    <lineage>
        <taxon>Bacteria</taxon>
        <taxon>Bacillati</taxon>
        <taxon>Actinomycetota</taxon>
        <taxon>Actinomycetes</taxon>
        <taxon>Kitasatosporales</taxon>
        <taxon>Streptomycetaceae</taxon>
        <taxon>Streptomyces</taxon>
    </lineage>
</organism>
<keyword evidence="2" id="KW-0732">Signal</keyword>
<feature type="signal peptide" evidence="2">
    <location>
        <begin position="1"/>
        <end position="26"/>
    </location>
</feature>
<keyword evidence="4" id="KW-1185">Reference proteome</keyword>
<feature type="chain" id="PRO_5046085419" description="Lipoprotein" evidence="2">
    <location>
        <begin position="27"/>
        <end position="260"/>
    </location>
</feature>
<evidence type="ECO:0000313" key="4">
    <source>
        <dbReference type="Proteomes" id="UP001596160"/>
    </source>
</evidence>
<feature type="region of interest" description="Disordered" evidence="1">
    <location>
        <begin position="27"/>
        <end position="56"/>
    </location>
</feature>
<reference evidence="4" key="1">
    <citation type="journal article" date="2019" name="Int. J. Syst. Evol. Microbiol.">
        <title>The Global Catalogue of Microorganisms (GCM) 10K type strain sequencing project: providing services to taxonomists for standard genome sequencing and annotation.</title>
        <authorList>
            <consortium name="The Broad Institute Genomics Platform"/>
            <consortium name="The Broad Institute Genome Sequencing Center for Infectious Disease"/>
            <person name="Wu L."/>
            <person name="Ma J."/>
        </authorList>
    </citation>
    <scope>NUCLEOTIDE SEQUENCE [LARGE SCALE GENOMIC DNA]</scope>
    <source>
        <strain evidence="4">PCU 266</strain>
    </source>
</reference>
<comment type="caution">
    <text evidence="3">The sequence shown here is derived from an EMBL/GenBank/DDBJ whole genome shotgun (WGS) entry which is preliminary data.</text>
</comment>
<feature type="compositionally biased region" description="Basic and acidic residues" evidence="1">
    <location>
        <begin position="27"/>
        <end position="39"/>
    </location>
</feature>
<proteinExistence type="predicted"/>
<accession>A0ABW0ALI3</accession>
<dbReference type="Proteomes" id="UP001596160">
    <property type="component" value="Unassembled WGS sequence"/>
</dbReference>
<sequence length="260" mass="25945">MHRTAVRRTAVAVSALSLTMILGACSKDESASAKDEPKTKASTSAPAAAPEGADAKALSAAELEKLALAESDIPNHKISKATKADLAGAESASSDKAECEPLVAAMVARGSGEPAASAIRKIVAVPKSPAADASAEEKAEAGLNAMGATITAATVSSYEGKAAEEALAAVKKAGADCAGGFTLIVGADKTKVTKVETGSFTGGDEAVAFTLVMDLGGQSATTHLVSARKGGTVADFYAMSLAGKAEQPKQVIEAQLKKLG</sequence>
<evidence type="ECO:0000313" key="3">
    <source>
        <dbReference type="EMBL" id="MFC5154346.1"/>
    </source>
</evidence>
<dbReference type="RefSeq" id="WP_344481162.1">
    <property type="nucleotide sequence ID" value="NZ_BAAASB010000015.1"/>
</dbReference>
<dbReference type="PROSITE" id="PS51257">
    <property type="entry name" value="PROKAR_LIPOPROTEIN"/>
    <property type="match status" value="1"/>
</dbReference>